<dbReference type="OrthoDB" id="10261408at2759"/>
<dbReference type="InterPro" id="IPR027417">
    <property type="entry name" value="P-loop_NTPase"/>
</dbReference>
<sequence>MSNPIIHISAHLTHPLTYPYAADDCQVLLWNIAPYTQSTATSPRHTATSFSSPCPDVKKRVITNPVMAYTGTSEIVNMPVWSLQITGMSMNTGHSTAPGEWIAIVMGKSIKALKGIPWHSNLVDLSQLPQDTLMSPLHGTTKTSFTAEAAHPVPFHKVWSSPGKATDSPTGRPIAFLYLSSPPSAFETRKSDHDSTCPRPSQRRIRNPTTLNVMVAGAKGVGKTSLLYLLLDTADIFPTTTAD</sequence>
<dbReference type="Gene3D" id="3.40.50.300">
    <property type="entry name" value="P-loop containing nucleotide triphosphate hydrolases"/>
    <property type="match status" value="1"/>
</dbReference>
<name>A0A4Q9MA89_9APHY</name>
<proteinExistence type="predicted"/>
<dbReference type="AlphaFoldDB" id="A0A4Q9MA89"/>
<dbReference type="Proteomes" id="UP000292957">
    <property type="component" value="Unassembled WGS sequence"/>
</dbReference>
<evidence type="ECO:0000313" key="1">
    <source>
        <dbReference type="EMBL" id="TBU22621.1"/>
    </source>
</evidence>
<dbReference type="EMBL" id="ML143534">
    <property type="protein sequence ID" value="TBU22621.1"/>
    <property type="molecule type" value="Genomic_DNA"/>
</dbReference>
<protein>
    <submittedName>
        <fullName evidence="1">Uncharacterized protein</fullName>
    </submittedName>
</protein>
<gene>
    <name evidence="1" type="ORF">BD311DRAFT_811362</name>
</gene>
<organism evidence="1">
    <name type="scientific">Dichomitus squalens</name>
    <dbReference type="NCBI Taxonomy" id="114155"/>
    <lineage>
        <taxon>Eukaryota</taxon>
        <taxon>Fungi</taxon>
        <taxon>Dikarya</taxon>
        <taxon>Basidiomycota</taxon>
        <taxon>Agaricomycotina</taxon>
        <taxon>Agaricomycetes</taxon>
        <taxon>Polyporales</taxon>
        <taxon>Polyporaceae</taxon>
        <taxon>Dichomitus</taxon>
    </lineage>
</organism>
<accession>A0A4Q9MA89</accession>
<reference evidence="1" key="1">
    <citation type="submission" date="2019-01" db="EMBL/GenBank/DDBJ databases">
        <title>Draft genome sequences of three monokaryotic isolates of the white-rot basidiomycete fungus Dichomitus squalens.</title>
        <authorList>
            <consortium name="DOE Joint Genome Institute"/>
            <person name="Lopez S.C."/>
            <person name="Andreopoulos B."/>
            <person name="Pangilinan J."/>
            <person name="Lipzen A."/>
            <person name="Riley R."/>
            <person name="Ahrendt S."/>
            <person name="Ng V."/>
            <person name="Barry K."/>
            <person name="Daum C."/>
            <person name="Grigoriev I.V."/>
            <person name="Hilden K.S."/>
            <person name="Makela M.R."/>
            <person name="de Vries R.P."/>
        </authorList>
    </citation>
    <scope>NUCLEOTIDE SEQUENCE [LARGE SCALE GENOMIC DNA]</scope>
    <source>
        <strain evidence="1">OM18370.1</strain>
    </source>
</reference>